<dbReference type="Proteomes" id="UP001193389">
    <property type="component" value="Chromosome"/>
</dbReference>
<proteinExistence type="predicted"/>
<evidence type="ECO:0000313" key="1">
    <source>
        <dbReference type="EMBL" id="BBE19177.1"/>
    </source>
</evidence>
<keyword evidence="2" id="KW-1185">Reference proteome</keyword>
<sequence>MVVLIRPDFIMPSNFAIQMTFESYFQHPVYFLNSGRINQD</sequence>
<accession>A0A5K7SCJ2</accession>
<reference evidence="1" key="1">
    <citation type="journal article" date="2020" name="Int. J. Syst. Evol. Microbiol.">
        <title>Aquipluma nitroreducens gen. nov. sp. nov., a novel facultatively anaerobic bacterium isolated from a freshwater lake.</title>
        <authorList>
            <person name="Watanabe M."/>
            <person name="Kojima H."/>
            <person name="Fukui M."/>
        </authorList>
    </citation>
    <scope>NUCLEOTIDE SEQUENCE</scope>
    <source>
        <strain evidence="1">MeG22</strain>
    </source>
</reference>
<organism evidence="1 2">
    <name type="scientific">Aquipluma nitroreducens</name>
    <dbReference type="NCBI Taxonomy" id="2010828"/>
    <lineage>
        <taxon>Bacteria</taxon>
        <taxon>Pseudomonadati</taxon>
        <taxon>Bacteroidota</taxon>
        <taxon>Bacteroidia</taxon>
        <taxon>Marinilabiliales</taxon>
        <taxon>Prolixibacteraceae</taxon>
        <taxon>Aquipluma</taxon>
    </lineage>
</organism>
<dbReference type="AlphaFoldDB" id="A0A5K7SCJ2"/>
<evidence type="ECO:0000313" key="2">
    <source>
        <dbReference type="Proteomes" id="UP001193389"/>
    </source>
</evidence>
<dbReference type="EMBL" id="AP018694">
    <property type="protein sequence ID" value="BBE19177.1"/>
    <property type="molecule type" value="Genomic_DNA"/>
</dbReference>
<name>A0A5K7SCJ2_9BACT</name>
<gene>
    <name evidence="1" type="ORF">AQPE_3353</name>
</gene>
<protein>
    <submittedName>
        <fullName evidence="1">Uncharacterized protein</fullName>
    </submittedName>
</protein>
<dbReference type="KEGG" id="anf:AQPE_3353"/>